<evidence type="ECO:0000256" key="1">
    <source>
        <dbReference type="SAM" id="MobiDB-lite"/>
    </source>
</evidence>
<name>A0A0K3CN65_RHOTO</name>
<gene>
    <name evidence="2" type="primary">FGENESH: predicted gene_11.267</name>
    <name evidence="2" type="ORF">BN2166_0057710</name>
</gene>
<evidence type="ECO:0000313" key="2">
    <source>
        <dbReference type="EMBL" id="CTR09910.1"/>
    </source>
</evidence>
<organism evidence="2 3">
    <name type="scientific">Rhodotorula toruloides</name>
    <name type="common">Yeast</name>
    <name type="synonym">Rhodosporidium toruloides</name>
    <dbReference type="NCBI Taxonomy" id="5286"/>
    <lineage>
        <taxon>Eukaryota</taxon>
        <taxon>Fungi</taxon>
        <taxon>Dikarya</taxon>
        <taxon>Basidiomycota</taxon>
        <taxon>Pucciniomycotina</taxon>
        <taxon>Microbotryomycetes</taxon>
        <taxon>Sporidiobolales</taxon>
        <taxon>Sporidiobolaceae</taxon>
        <taxon>Rhodotorula</taxon>
    </lineage>
</organism>
<feature type="compositionally biased region" description="Basic and acidic residues" evidence="1">
    <location>
        <begin position="73"/>
        <end position="82"/>
    </location>
</feature>
<dbReference type="Proteomes" id="UP000199069">
    <property type="component" value="Unassembled WGS sequence"/>
</dbReference>
<sequence length="232" mass="24940">MPATRSTRSTTPRKTRSTAAEKTPSPMKRSCVSEESADESIPVLPPSPVSPTSPLPPPRTRRRLSKQKGASEPPEKALDEASSRLPTPPRTPHDAAFDLPTPSVVPPAFHDGSLTHLWRDIDRFSCSALLDLIPSLAGETGTHPVPPLPPSAYMTPIYETLLSLDDCIATYYRLKSGTKHDFPVLEAKAIPSRLASPPAPSLPSTHQYELGFSDNGRAGLRLVVPPPACGFA</sequence>
<reference evidence="2 3" key="1">
    <citation type="submission" date="2015-07" db="EMBL/GenBank/DDBJ databases">
        <authorList>
            <person name="Cajimat M.N.B."/>
            <person name="Milazzo M.L."/>
            <person name="Fulhorst C.F."/>
        </authorList>
    </citation>
    <scope>NUCLEOTIDE SEQUENCE [LARGE SCALE GENOMIC DNA]</scope>
    <source>
        <strain evidence="2">Single colony</strain>
    </source>
</reference>
<feature type="compositionally biased region" description="Pro residues" evidence="1">
    <location>
        <begin position="43"/>
        <end position="58"/>
    </location>
</feature>
<protein>
    <submittedName>
        <fullName evidence="2">Uncharacterized protein</fullName>
    </submittedName>
</protein>
<dbReference type="EMBL" id="CWKI01000011">
    <property type="protein sequence ID" value="CTR09910.1"/>
    <property type="molecule type" value="Genomic_DNA"/>
</dbReference>
<feature type="compositionally biased region" description="Low complexity" evidence="1">
    <location>
        <begin position="1"/>
        <end position="10"/>
    </location>
</feature>
<proteinExistence type="predicted"/>
<keyword evidence="3" id="KW-1185">Reference proteome</keyword>
<dbReference type="AlphaFoldDB" id="A0A0K3CN65"/>
<evidence type="ECO:0000313" key="3">
    <source>
        <dbReference type="Proteomes" id="UP000199069"/>
    </source>
</evidence>
<accession>A0A0K3CN65</accession>
<feature type="region of interest" description="Disordered" evidence="1">
    <location>
        <begin position="1"/>
        <end position="99"/>
    </location>
</feature>